<sequence length="119" mass="11802">MRVHSAAPSIRAYAPASGAVDLLAGSGAEPSPEIVVNNAAPASVGISGMASLAWRNGTLWVGTNSLLHAIDLAANMLTTVSGDGTAGFGGPEISTPVQHSGIYGLTLAQADGAVYLAET</sequence>
<reference evidence="1 2" key="1">
    <citation type="journal article" date="2013" name="BMC Genomics">
        <title>Reconstruction of the lipid metabolism for the microalga Monoraphidium neglectum from its genome sequence reveals characteristics suitable for biofuel production.</title>
        <authorList>
            <person name="Bogen C."/>
            <person name="Al-Dilaimi A."/>
            <person name="Albersmeier A."/>
            <person name="Wichmann J."/>
            <person name="Grundmann M."/>
            <person name="Rupp O."/>
            <person name="Lauersen K.J."/>
            <person name="Blifernez-Klassen O."/>
            <person name="Kalinowski J."/>
            <person name="Goesmann A."/>
            <person name="Mussgnug J.H."/>
            <person name="Kruse O."/>
        </authorList>
    </citation>
    <scope>NUCLEOTIDE SEQUENCE [LARGE SCALE GENOMIC DNA]</scope>
    <source>
        <strain evidence="1 2">SAG 48.87</strain>
    </source>
</reference>
<name>A0A0D2M2N0_9CHLO</name>
<proteinExistence type="predicted"/>
<organism evidence="1 2">
    <name type="scientific">Monoraphidium neglectum</name>
    <dbReference type="NCBI Taxonomy" id="145388"/>
    <lineage>
        <taxon>Eukaryota</taxon>
        <taxon>Viridiplantae</taxon>
        <taxon>Chlorophyta</taxon>
        <taxon>core chlorophytes</taxon>
        <taxon>Chlorophyceae</taxon>
        <taxon>CS clade</taxon>
        <taxon>Sphaeropleales</taxon>
        <taxon>Selenastraceae</taxon>
        <taxon>Monoraphidium</taxon>
    </lineage>
</organism>
<keyword evidence="2" id="KW-1185">Reference proteome</keyword>
<dbReference type="RefSeq" id="XP_013896919.1">
    <property type="nucleotide sequence ID" value="XM_014041465.1"/>
</dbReference>
<evidence type="ECO:0000313" key="1">
    <source>
        <dbReference type="EMBL" id="KIY97899.1"/>
    </source>
</evidence>
<dbReference type="Proteomes" id="UP000054498">
    <property type="component" value="Unassembled WGS sequence"/>
</dbReference>
<dbReference type="AlphaFoldDB" id="A0A0D2M2N0"/>
<dbReference type="KEGG" id="mng:MNEG_10064"/>
<evidence type="ECO:0000313" key="2">
    <source>
        <dbReference type="Proteomes" id="UP000054498"/>
    </source>
</evidence>
<gene>
    <name evidence="1" type="ORF">MNEG_10064</name>
</gene>
<dbReference type="EMBL" id="KK102384">
    <property type="protein sequence ID" value="KIY97899.1"/>
    <property type="molecule type" value="Genomic_DNA"/>
</dbReference>
<dbReference type="GeneID" id="25727189"/>
<protein>
    <submittedName>
        <fullName evidence="1">Uncharacterized protein</fullName>
    </submittedName>
</protein>
<accession>A0A0D2M2N0</accession>